<dbReference type="InterPro" id="IPR009057">
    <property type="entry name" value="Homeodomain-like_sf"/>
</dbReference>
<reference evidence="4" key="2">
    <citation type="submission" date="2015-09" db="EMBL/GenBank/DDBJ databases">
        <title>Draft genome sequence of Mycobacterium neoaurum DSM 44074.</title>
        <authorList>
            <person name="Croce O."/>
            <person name="Robert C."/>
            <person name="Raoult D."/>
            <person name="Drancourt M."/>
        </authorList>
    </citation>
    <scope>NUCLEOTIDE SEQUENCE</scope>
    <source>
        <strain evidence="4">DSM 44074</strain>
    </source>
</reference>
<reference evidence="4" key="1">
    <citation type="submission" date="2014-05" db="EMBL/GenBank/DDBJ databases">
        <authorList>
            <person name="Urmite Genomes"/>
        </authorList>
    </citation>
    <scope>NUCLEOTIDE SEQUENCE</scope>
    <source>
        <strain evidence="4">DSM 44074</strain>
    </source>
</reference>
<feature type="domain" description="HTH tetR-type" evidence="3">
    <location>
        <begin position="1"/>
        <end position="47"/>
    </location>
</feature>
<dbReference type="Proteomes" id="UP000028864">
    <property type="component" value="Unassembled WGS sequence"/>
</dbReference>
<dbReference type="EMBL" id="LK021338">
    <property type="protein sequence ID" value="CDQ44539.1"/>
    <property type="molecule type" value="Genomic_DNA"/>
</dbReference>
<protein>
    <submittedName>
        <fullName evidence="4">TetR family transcriptional regulator</fullName>
    </submittedName>
</protein>
<keyword evidence="1 2" id="KW-0238">DNA-binding</keyword>
<dbReference type="GO" id="GO:0003677">
    <property type="term" value="F:DNA binding"/>
    <property type="evidence" value="ECO:0007669"/>
    <property type="project" value="UniProtKB-UniRule"/>
</dbReference>
<evidence type="ECO:0000256" key="1">
    <source>
        <dbReference type="ARBA" id="ARBA00023125"/>
    </source>
</evidence>
<dbReference type="PROSITE" id="PS50977">
    <property type="entry name" value="HTH_TETR_2"/>
    <property type="match status" value="1"/>
</dbReference>
<dbReference type="Pfam" id="PF17925">
    <property type="entry name" value="TetR_C_20"/>
    <property type="match status" value="1"/>
</dbReference>
<dbReference type="SUPFAM" id="SSF46689">
    <property type="entry name" value="Homeodomain-like"/>
    <property type="match status" value="1"/>
</dbReference>
<dbReference type="Gene3D" id="1.10.357.10">
    <property type="entry name" value="Tetracycline Repressor, domain 2"/>
    <property type="match status" value="1"/>
</dbReference>
<evidence type="ECO:0000313" key="4">
    <source>
        <dbReference type="EMBL" id="CDQ44539.1"/>
    </source>
</evidence>
<evidence type="ECO:0000313" key="5">
    <source>
        <dbReference type="Proteomes" id="UP000028864"/>
    </source>
</evidence>
<accession>A0AAV2WJT0</accession>
<gene>
    <name evidence="4" type="ORF">BN1047_02419</name>
</gene>
<sequence>MADHDYDDFQIRLVAHRAHVSPATLYRHFASKDELLMACLNNWLTDLVPLVCDELTRWDDLGGRVGHAVARITLGIVEKPLLAAAFTRSYLLSNIASPTSDTVHSTLSSLFAHAVGTHRSGPSELLTDIWSVNMPALLQRRITLTELHDRMGHSAAAIGLAPAD</sequence>
<dbReference type="RefSeq" id="WP_030135298.1">
    <property type="nucleotide sequence ID" value="NZ_LK021338.1"/>
</dbReference>
<dbReference type="InterPro" id="IPR001647">
    <property type="entry name" value="HTH_TetR"/>
</dbReference>
<dbReference type="InterPro" id="IPR041642">
    <property type="entry name" value="KstR_C"/>
</dbReference>
<dbReference type="AlphaFoldDB" id="A0AAV2WJT0"/>
<organism evidence="4 5">
    <name type="scientific">Mycolicibacterium neoaurum</name>
    <name type="common">Mycobacterium neoaurum</name>
    <dbReference type="NCBI Taxonomy" id="1795"/>
    <lineage>
        <taxon>Bacteria</taxon>
        <taxon>Bacillati</taxon>
        <taxon>Actinomycetota</taxon>
        <taxon>Actinomycetes</taxon>
        <taxon>Mycobacteriales</taxon>
        <taxon>Mycobacteriaceae</taxon>
        <taxon>Mycolicibacterium</taxon>
    </lineage>
</organism>
<evidence type="ECO:0000259" key="3">
    <source>
        <dbReference type="PROSITE" id="PS50977"/>
    </source>
</evidence>
<feature type="DNA-binding region" description="H-T-H motif" evidence="2">
    <location>
        <begin position="10"/>
        <end position="29"/>
    </location>
</feature>
<dbReference type="Pfam" id="PF00440">
    <property type="entry name" value="TetR_N"/>
    <property type="match status" value="1"/>
</dbReference>
<proteinExistence type="predicted"/>
<evidence type="ECO:0000256" key="2">
    <source>
        <dbReference type="PROSITE-ProRule" id="PRU00335"/>
    </source>
</evidence>
<name>A0AAV2WJT0_MYCNE</name>